<name>A0AAE6G0J5_MYXXA</name>
<dbReference type="Proteomes" id="UP000320179">
    <property type="component" value="Chromosome"/>
</dbReference>
<gene>
    <name evidence="1" type="ORF">BHS09_17750</name>
</gene>
<evidence type="ECO:0000313" key="1">
    <source>
        <dbReference type="EMBL" id="QDE68674.1"/>
    </source>
</evidence>
<sequence>MTQAPELTIQTALGMSPETFWTMPFEKLLPPTEPLNEGRNSVTLVHRLGNAVDNILGKDSEDITIWWGREPETKPD</sequence>
<proteinExistence type="predicted"/>
<dbReference type="EMBL" id="CP017174">
    <property type="protein sequence ID" value="QDE68674.1"/>
    <property type="molecule type" value="Genomic_DNA"/>
</dbReference>
<reference evidence="1 2" key="1">
    <citation type="journal article" date="2019" name="Science">
        <title>Social genes are selection hotspots in kin groups of a soil microbe.</title>
        <authorList>
            <person name="Wielgoss S."/>
            <person name="Wolfensberger R."/>
            <person name="Sun L."/>
            <person name="Fiegna F."/>
            <person name="Velicer G.J."/>
        </authorList>
    </citation>
    <scope>NUCLEOTIDE SEQUENCE [LARGE SCALE GENOMIC DNA]</scope>
    <source>
        <strain evidence="1 2">MC3.5.9c15</strain>
    </source>
</reference>
<accession>A0AAE6G0J5</accession>
<organism evidence="1 2">
    <name type="scientific">Myxococcus xanthus</name>
    <dbReference type="NCBI Taxonomy" id="34"/>
    <lineage>
        <taxon>Bacteria</taxon>
        <taxon>Pseudomonadati</taxon>
        <taxon>Myxococcota</taxon>
        <taxon>Myxococcia</taxon>
        <taxon>Myxococcales</taxon>
        <taxon>Cystobacterineae</taxon>
        <taxon>Myxococcaceae</taxon>
        <taxon>Myxococcus</taxon>
    </lineage>
</organism>
<dbReference type="AlphaFoldDB" id="A0AAE6G0J5"/>
<protein>
    <submittedName>
        <fullName evidence="1">Uncharacterized protein</fullName>
    </submittedName>
</protein>
<evidence type="ECO:0000313" key="2">
    <source>
        <dbReference type="Proteomes" id="UP000320179"/>
    </source>
</evidence>